<gene>
    <name evidence="1" type="ORF">Tci_090938</name>
</gene>
<evidence type="ECO:0000313" key="1">
    <source>
        <dbReference type="EMBL" id="GEV18961.1"/>
    </source>
</evidence>
<sequence length="140" mass="16360">MDYLHTNEVELGINLDIPLSMQDPLDKLNNLANKKRKHVDDIHDYFKATKRLKSSVEYGDHLLGTVLKEPVLGIIMFNSYYRQDLVTIEDLKDFSNDMLYTVQKIFFRRHQGPGVDDHARTFSSLLLVEVDKKTRIYSSR</sequence>
<name>A0A699GRJ2_TANCI</name>
<dbReference type="AlphaFoldDB" id="A0A699GRJ2"/>
<organism evidence="1">
    <name type="scientific">Tanacetum cinerariifolium</name>
    <name type="common">Dalmatian daisy</name>
    <name type="synonym">Chrysanthemum cinerariifolium</name>
    <dbReference type="NCBI Taxonomy" id="118510"/>
    <lineage>
        <taxon>Eukaryota</taxon>
        <taxon>Viridiplantae</taxon>
        <taxon>Streptophyta</taxon>
        <taxon>Embryophyta</taxon>
        <taxon>Tracheophyta</taxon>
        <taxon>Spermatophyta</taxon>
        <taxon>Magnoliopsida</taxon>
        <taxon>eudicotyledons</taxon>
        <taxon>Gunneridae</taxon>
        <taxon>Pentapetalae</taxon>
        <taxon>asterids</taxon>
        <taxon>campanulids</taxon>
        <taxon>Asterales</taxon>
        <taxon>Asteraceae</taxon>
        <taxon>Asteroideae</taxon>
        <taxon>Anthemideae</taxon>
        <taxon>Anthemidinae</taxon>
        <taxon>Tanacetum</taxon>
    </lineage>
</organism>
<proteinExistence type="predicted"/>
<dbReference type="EMBL" id="BKCJ010016864">
    <property type="protein sequence ID" value="GEV18961.1"/>
    <property type="molecule type" value="Genomic_DNA"/>
</dbReference>
<protein>
    <submittedName>
        <fullName evidence="1">Uncharacterized protein</fullName>
    </submittedName>
</protein>
<reference evidence="1" key="1">
    <citation type="journal article" date="2019" name="Sci. Rep.">
        <title>Draft genome of Tanacetum cinerariifolium, the natural source of mosquito coil.</title>
        <authorList>
            <person name="Yamashiro T."/>
            <person name="Shiraishi A."/>
            <person name="Satake H."/>
            <person name="Nakayama K."/>
        </authorList>
    </citation>
    <scope>NUCLEOTIDE SEQUENCE</scope>
</reference>
<accession>A0A699GRJ2</accession>
<comment type="caution">
    <text evidence="1">The sequence shown here is derived from an EMBL/GenBank/DDBJ whole genome shotgun (WGS) entry which is preliminary data.</text>
</comment>